<dbReference type="GO" id="GO:0004590">
    <property type="term" value="F:orotidine-5'-phosphate decarboxylase activity"/>
    <property type="evidence" value="ECO:0007669"/>
    <property type="project" value="UniProtKB-UniRule"/>
</dbReference>
<dbReference type="SMART" id="SM00934">
    <property type="entry name" value="OMPdecase"/>
    <property type="match status" value="1"/>
</dbReference>
<dbReference type="HAMAP" id="MF_01200_B">
    <property type="entry name" value="OMPdecase_type1_B"/>
    <property type="match status" value="1"/>
</dbReference>
<evidence type="ECO:0000256" key="1">
    <source>
        <dbReference type="ARBA" id="ARBA00002356"/>
    </source>
</evidence>
<feature type="domain" description="Orotidine 5'-phosphate decarboxylase" evidence="11">
    <location>
        <begin position="8"/>
        <end position="232"/>
    </location>
</feature>
<evidence type="ECO:0000256" key="10">
    <source>
        <dbReference type="RuleBase" id="RU000512"/>
    </source>
</evidence>
<dbReference type="CDD" id="cd04725">
    <property type="entry name" value="OMP_decarboxylase_like"/>
    <property type="match status" value="1"/>
</dbReference>
<dbReference type="PANTHER" id="PTHR32119">
    <property type="entry name" value="OROTIDINE 5'-PHOSPHATE DECARBOXYLASE"/>
    <property type="match status" value="1"/>
</dbReference>
<evidence type="ECO:0000256" key="5">
    <source>
        <dbReference type="ARBA" id="ARBA00023239"/>
    </source>
</evidence>
<feature type="active site" description="For OMPdecase activity" evidence="8">
    <location>
        <position position="64"/>
    </location>
</feature>
<reference evidence="12" key="1">
    <citation type="submission" date="2018-01" db="EMBL/GenBank/DDBJ databases">
        <authorList>
            <person name="Regsiter A."/>
            <person name="William W."/>
        </authorList>
    </citation>
    <scope>NUCLEOTIDE SEQUENCE</scope>
    <source>
        <strain evidence="12">TRIP AH-1</strain>
    </source>
</reference>
<comment type="similarity">
    <text evidence="7">Belongs to the OMP decarboxylase family. Type 1 subfamily.</text>
</comment>
<dbReference type="Pfam" id="PF00215">
    <property type="entry name" value="OMPdecase"/>
    <property type="match status" value="1"/>
</dbReference>
<dbReference type="Gene3D" id="3.20.20.70">
    <property type="entry name" value="Aldolase class I"/>
    <property type="match status" value="1"/>
</dbReference>
<comment type="pathway">
    <text evidence="2 7 10">Pyrimidine metabolism; UMP biosynthesis via de novo pathway; UMP from orotate: step 2/2.</text>
</comment>
<evidence type="ECO:0000256" key="7">
    <source>
        <dbReference type="HAMAP-Rule" id="MF_01200"/>
    </source>
</evidence>
<feature type="binding site" evidence="7 9">
    <location>
        <position position="36"/>
    </location>
    <ligand>
        <name>substrate</name>
    </ligand>
</feature>
<dbReference type="PANTHER" id="PTHR32119:SF2">
    <property type="entry name" value="OROTIDINE 5'-PHOSPHATE DECARBOXYLASE"/>
    <property type="match status" value="1"/>
</dbReference>
<evidence type="ECO:0000256" key="8">
    <source>
        <dbReference type="PIRSR" id="PIRSR614732-1"/>
    </source>
</evidence>
<feature type="active site" description="Proton donor" evidence="7">
    <location>
        <position position="66"/>
    </location>
</feature>
<evidence type="ECO:0000256" key="4">
    <source>
        <dbReference type="ARBA" id="ARBA00022975"/>
    </source>
</evidence>
<dbReference type="InterPro" id="IPR014732">
    <property type="entry name" value="OMPdecase"/>
</dbReference>
<gene>
    <name evidence="7 12" type="primary">pyrF</name>
    <name evidence="12" type="ORF">PITCH_A2030167</name>
</gene>
<feature type="binding site" evidence="7">
    <location>
        <begin position="64"/>
        <end position="73"/>
    </location>
    <ligand>
        <name>substrate</name>
    </ligand>
</feature>
<dbReference type="InterPro" id="IPR018089">
    <property type="entry name" value="OMPdecase_AS"/>
</dbReference>
<dbReference type="GO" id="GO:0044205">
    <property type="term" value="P:'de novo' UMP biosynthetic process"/>
    <property type="evidence" value="ECO:0007669"/>
    <property type="project" value="UniProtKB-UniRule"/>
</dbReference>
<dbReference type="SUPFAM" id="SSF51366">
    <property type="entry name" value="Ribulose-phoshate binding barrel"/>
    <property type="match status" value="1"/>
</dbReference>
<feature type="binding site" evidence="7 9">
    <location>
        <position position="185"/>
    </location>
    <ligand>
        <name>substrate</name>
    </ligand>
</feature>
<dbReference type="EC" id="4.1.1.23" evidence="7"/>
<feature type="binding site" evidence="7 9">
    <location>
        <position position="216"/>
    </location>
    <ligand>
        <name>substrate</name>
    </ligand>
</feature>
<feature type="active site" description="For OMPdecase activity" evidence="8">
    <location>
        <position position="69"/>
    </location>
</feature>
<keyword evidence="5 7" id="KW-0456">Lyase</keyword>
<dbReference type="InterPro" id="IPR013785">
    <property type="entry name" value="Aldolase_TIM"/>
</dbReference>
<comment type="catalytic activity">
    <reaction evidence="6 7 10">
        <text>orotidine 5'-phosphate + H(+) = UMP + CO2</text>
        <dbReference type="Rhea" id="RHEA:11596"/>
        <dbReference type="ChEBI" id="CHEBI:15378"/>
        <dbReference type="ChEBI" id="CHEBI:16526"/>
        <dbReference type="ChEBI" id="CHEBI:57538"/>
        <dbReference type="ChEBI" id="CHEBI:57865"/>
        <dbReference type="EC" id="4.1.1.23"/>
    </reaction>
</comment>
<dbReference type="AlphaFoldDB" id="A0A445MX65"/>
<evidence type="ECO:0000256" key="9">
    <source>
        <dbReference type="PIRSR" id="PIRSR614732-2"/>
    </source>
</evidence>
<dbReference type="InterPro" id="IPR047596">
    <property type="entry name" value="OMPdecase_bac"/>
</dbReference>
<comment type="function">
    <text evidence="1 7">Catalyzes the decarboxylation of orotidine 5'-monophosphate (OMP) to uridine 5'-monophosphate (UMP).</text>
</comment>
<dbReference type="InterPro" id="IPR001754">
    <property type="entry name" value="OMPdeCOase_dom"/>
</dbReference>
<feature type="binding site" evidence="7 9">
    <location>
        <position position="14"/>
    </location>
    <ligand>
        <name>substrate</name>
    </ligand>
</feature>
<dbReference type="NCBIfam" id="NF001273">
    <property type="entry name" value="PRK00230.1"/>
    <property type="match status" value="1"/>
</dbReference>
<evidence type="ECO:0000256" key="2">
    <source>
        <dbReference type="ARBA" id="ARBA00004861"/>
    </source>
</evidence>
<evidence type="ECO:0000256" key="6">
    <source>
        <dbReference type="ARBA" id="ARBA00049157"/>
    </source>
</evidence>
<dbReference type="PROSITE" id="PS00156">
    <property type="entry name" value="OMPDECASE"/>
    <property type="match status" value="1"/>
</dbReference>
<keyword evidence="3 7" id="KW-0210">Decarboxylase</keyword>
<feature type="binding site" evidence="7 9">
    <location>
        <position position="196"/>
    </location>
    <ligand>
        <name>substrate</name>
    </ligand>
</feature>
<accession>A0A445MX65</accession>
<dbReference type="InterPro" id="IPR011060">
    <property type="entry name" value="RibuloseP-bd_barrel"/>
</dbReference>
<protein>
    <recommendedName>
        <fullName evidence="7">Orotidine 5'-phosphate decarboxylase</fullName>
        <ecNumber evidence="7">4.1.1.23</ecNumber>
    </recommendedName>
    <alternativeName>
        <fullName evidence="7">OMP decarboxylase</fullName>
        <shortName evidence="7">OMPDCase</shortName>
        <shortName evidence="7">OMPdecase</shortName>
    </alternativeName>
</protein>
<keyword evidence="4 7" id="KW-0665">Pyrimidine biosynthesis</keyword>
<organism evidence="12">
    <name type="scientific">uncultured Desulfobacterium sp</name>
    <dbReference type="NCBI Taxonomy" id="201089"/>
    <lineage>
        <taxon>Bacteria</taxon>
        <taxon>Pseudomonadati</taxon>
        <taxon>Thermodesulfobacteriota</taxon>
        <taxon>Desulfobacteria</taxon>
        <taxon>Desulfobacterales</taxon>
        <taxon>Desulfobacteriaceae</taxon>
        <taxon>Desulfobacterium</taxon>
        <taxon>environmental samples</taxon>
    </lineage>
</organism>
<feature type="binding site" evidence="7 9">
    <location>
        <position position="120"/>
    </location>
    <ligand>
        <name>substrate</name>
    </ligand>
</feature>
<proteinExistence type="inferred from homology"/>
<sequence length="242" mass="26520">MIREPKDYIIFPLDMPDYDQAMHYVEMLKDHIGLFKVGLELFISQGPEILSSIRKAGGAGIFLDLKLHDIPATVKRAFMAASRHLPEFVSVHCDEGKETLKGIAESSPKGTKILAITVLTSLNQKNLSELGYREEFANDLSRLVLLKARIAKEAGCHGIVCSGHEVAMIKEALGADLIAVTPGIRPQWSIVGQDDQKRIVTPGTAVKMGADYIVVGRPIRDANDPVRAARLIADEIAKTRNP</sequence>
<evidence type="ECO:0000256" key="3">
    <source>
        <dbReference type="ARBA" id="ARBA00022793"/>
    </source>
</evidence>
<dbReference type="GO" id="GO:0006207">
    <property type="term" value="P:'de novo' pyrimidine nucleobase biosynthetic process"/>
    <property type="evidence" value="ECO:0007669"/>
    <property type="project" value="InterPro"/>
</dbReference>
<evidence type="ECO:0000313" key="12">
    <source>
        <dbReference type="EMBL" id="SPD74023.1"/>
    </source>
</evidence>
<feature type="binding site" evidence="7 9">
    <location>
        <position position="217"/>
    </location>
    <ligand>
        <name>substrate</name>
    </ligand>
</feature>
<comment type="subunit">
    <text evidence="7">Homodimer.</text>
</comment>
<dbReference type="UniPathway" id="UPA00070">
    <property type="reaction ID" value="UER00120"/>
</dbReference>
<dbReference type="EMBL" id="OJIN01000117">
    <property type="protein sequence ID" value="SPD74023.1"/>
    <property type="molecule type" value="Genomic_DNA"/>
</dbReference>
<name>A0A445MX65_9BACT</name>
<dbReference type="NCBIfam" id="TIGR01740">
    <property type="entry name" value="pyrF"/>
    <property type="match status" value="1"/>
</dbReference>
<evidence type="ECO:0000259" key="11">
    <source>
        <dbReference type="SMART" id="SM00934"/>
    </source>
</evidence>
<dbReference type="GO" id="GO:0005829">
    <property type="term" value="C:cytosol"/>
    <property type="evidence" value="ECO:0007669"/>
    <property type="project" value="TreeGrafter"/>
</dbReference>
<feature type="active site" description="For OMPdecase activity" evidence="8">
    <location>
        <position position="66"/>
    </location>
</feature>